<dbReference type="PROSITE" id="PS00543">
    <property type="entry name" value="HLYD_FAMILY"/>
    <property type="match status" value="1"/>
</dbReference>
<evidence type="ECO:0000256" key="2">
    <source>
        <dbReference type="ARBA" id="ARBA00009477"/>
    </source>
</evidence>
<keyword evidence="3 9" id="KW-0813">Transport</keyword>
<evidence type="ECO:0000313" key="12">
    <source>
        <dbReference type="EMBL" id="MCK9686588.1"/>
    </source>
</evidence>
<keyword evidence="13" id="KW-1185">Reference proteome</keyword>
<gene>
    <name evidence="12" type="ORF">LPC04_12800</name>
</gene>
<dbReference type="InterPro" id="IPR050739">
    <property type="entry name" value="MFP"/>
</dbReference>
<evidence type="ECO:0000256" key="8">
    <source>
        <dbReference type="ARBA" id="ARBA00023136"/>
    </source>
</evidence>
<keyword evidence="6" id="KW-0812">Transmembrane</keyword>
<dbReference type="GO" id="GO:0009306">
    <property type="term" value="P:protein secretion"/>
    <property type="evidence" value="ECO:0007669"/>
    <property type="project" value="InterPro"/>
</dbReference>
<dbReference type="Proteomes" id="UP001139353">
    <property type="component" value="Unassembled WGS sequence"/>
</dbReference>
<evidence type="ECO:0000256" key="6">
    <source>
        <dbReference type="ARBA" id="ARBA00022692"/>
    </source>
</evidence>
<evidence type="ECO:0000256" key="9">
    <source>
        <dbReference type="RuleBase" id="RU365093"/>
    </source>
</evidence>
<evidence type="ECO:0000313" key="13">
    <source>
        <dbReference type="Proteomes" id="UP001139353"/>
    </source>
</evidence>
<dbReference type="PANTHER" id="PTHR30386">
    <property type="entry name" value="MEMBRANE FUSION SUBUNIT OF EMRAB-TOLC MULTIDRUG EFFLUX PUMP"/>
    <property type="match status" value="1"/>
</dbReference>
<evidence type="ECO:0000259" key="10">
    <source>
        <dbReference type="Pfam" id="PF25917"/>
    </source>
</evidence>
<evidence type="ECO:0000256" key="7">
    <source>
        <dbReference type="ARBA" id="ARBA00022989"/>
    </source>
</evidence>
<evidence type="ECO:0000256" key="5">
    <source>
        <dbReference type="ARBA" id="ARBA00022519"/>
    </source>
</evidence>
<dbReference type="Pfam" id="PF25917">
    <property type="entry name" value="BSH_RND"/>
    <property type="match status" value="1"/>
</dbReference>
<feature type="domain" description="Multidrug resistance protein MdtA-like barrel-sandwich hybrid" evidence="10">
    <location>
        <begin position="99"/>
        <end position="288"/>
    </location>
</feature>
<comment type="subcellular location">
    <subcellularLocation>
        <location evidence="1 9">Cell inner membrane</location>
        <topology evidence="1 9">Single-pass membrane protein</topology>
    </subcellularLocation>
</comment>
<evidence type="ECO:0000259" key="11">
    <source>
        <dbReference type="Pfam" id="PF26002"/>
    </source>
</evidence>
<keyword evidence="7" id="KW-1133">Transmembrane helix</keyword>
<evidence type="ECO:0000256" key="1">
    <source>
        <dbReference type="ARBA" id="ARBA00004377"/>
    </source>
</evidence>
<dbReference type="SUPFAM" id="SSF111369">
    <property type="entry name" value="HlyD-like secretion proteins"/>
    <property type="match status" value="1"/>
</dbReference>
<evidence type="ECO:0000256" key="3">
    <source>
        <dbReference type="ARBA" id="ARBA00022448"/>
    </source>
</evidence>
<dbReference type="Gene3D" id="2.40.30.170">
    <property type="match status" value="1"/>
</dbReference>
<evidence type="ECO:0000256" key="4">
    <source>
        <dbReference type="ARBA" id="ARBA00022475"/>
    </source>
</evidence>
<comment type="caution">
    <text evidence="12">The sequence shown here is derived from an EMBL/GenBank/DDBJ whole genome shotgun (WGS) entry which is preliminary data.</text>
</comment>
<sequence length="427" mass="46637">MPRFSLPFKLPFLKAPEPALAVPQMGGRARRGDAAFMSGVRAAQVVEAAPHVSWVLYLMAATLASALTWASVARVDEVTKADARVVPEGREQVIASLEGGILRELFVKEGEQVEEGQDLAELDPTRFQAQQAEGETKMIALKAQIARLTAEAMGRPLAFPAEVEAAPDVAESERESYLARKRANDDAAGSNARGIDMLRRELQMSEAMSAKGLLSEVEVLHLRRQINEMSLQTEDRMNRFRQDASSELAKLKTELAALQEQQAGRQDVLERTKIKSPVRGIVKNIRINTLGGVIGGGAPIMEIVPIGKLTLIEAHVKPGEIGFLQVGQVAKVKLSAYDFALYGAIDGRIESISPDALGDPDRPVGSADPTYYRVMLRVDANTLHEKGKTLPLLPGMTGSVEVRIGERSVLNFLLRPMLKSKEAFRER</sequence>
<proteinExistence type="inferred from homology"/>
<dbReference type="GO" id="GO:0005886">
    <property type="term" value="C:plasma membrane"/>
    <property type="evidence" value="ECO:0007669"/>
    <property type="project" value="UniProtKB-SubCell"/>
</dbReference>
<dbReference type="InterPro" id="IPR058982">
    <property type="entry name" value="Beta-barrel_AprE"/>
</dbReference>
<dbReference type="Gene3D" id="2.40.50.100">
    <property type="match status" value="1"/>
</dbReference>
<dbReference type="RefSeq" id="WP_275682608.1">
    <property type="nucleotide sequence ID" value="NZ_JAJLJH010000002.1"/>
</dbReference>
<accession>A0A9X1YI50</accession>
<keyword evidence="4 9" id="KW-1003">Cell membrane</keyword>
<feature type="domain" description="AprE-like beta-barrel" evidence="11">
    <location>
        <begin position="311"/>
        <end position="404"/>
    </location>
</feature>
<protein>
    <recommendedName>
        <fullName evidence="9">Membrane fusion protein (MFP) family protein</fullName>
    </recommendedName>
</protein>
<dbReference type="Pfam" id="PF26002">
    <property type="entry name" value="Beta-barrel_AprE"/>
    <property type="match status" value="1"/>
</dbReference>
<dbReference type="PRINTS" id="PR01490">
    <property type="entry name" value="RTXTOXIND"/>
</dbReference>
<keyword evidence="8" id="KW-0472">Membrane</keyword>
<name>A0A9X1YI50_9BURK</name>
<reference evidence="12" key="1">
    <citation type="submission" date="2021-11" db="EMBL/GenBank/DDBJ databases">
        <title>BS-T2-15 a new species belonging to the Comamonadaceae family isolated from the soil of a French oak forest.</title>
        <authorList>
            <person name="Mieszkin S."/>
            <person name="Alain K."/>
        </authorList>
    </citation>
    <scope>NUCLEOTIDE SEQUENCE</scope>
    <source>
        <strain evidence="12">BS-T2-15</strain>
    </source>
</reference>
<dbReference type="InterPro" id="IPR058625">
    <property type="entry name" value="MdtA-like_BSH"/>
</dbReference>
<dbReference type="EMBL" id="JAJLJH010000002">
    <property type="protein sequence ID" value="MCK9686588.1"/>
    <property type="molecule type" value="Genomic_DNA"/>
</dbReference>
<dbReference type="PANTHER" id="PTHR30386:SF26">
    <property type="entry name" value="TRANSPORT PROTEIN COMB"/>
    <property type="match status" value="1"/>
</dbReference>
<organism evidence="12 13">
    <name type="scientific">Scleromatobacter humisilvae</name>
    <dbReference type="NCBI Taxonomy" id="2897159"/>
    <lineage>
        <taxon>Bacteria</taxon>
        <taxon>Pseudomonadati</taxon>
        <taxon>Pseudomonadota</taxon>
        <taxon>Betaproteobacteria</taxon>
        <taxon>Burkholderiales</taxon>
        <taxon>Sphaerotilaceae</taxon>
        <taxon>Scleromatobacter</taxon>
    </lineage>
</organism>
<dbReference type="NCBIfam" id="TIGR01843">
    <property type="entry name" value="type_I_hlyD"/>
    <property type="match status" value="1"/>
</dbReference>
<dbReference type="AlphaFoldDB" id="A0A9X1YI50"/>
<keyword evidence="5 9" id="KW-0997">Cell inner membrane</keyword>
<dbReference type="InterPro" id="IPR006144">
    <property type="entry name" value="Secretion_HlyD_CS"/>
</dbReference>
<dbReference type="InterPro" id="IPR010129">
    <property type="entry name" value="T1SS_HlyD"/>
</dbReference>
<comment type="similarity">
    <text evidence="2 9">Belongs to the membrane fusion protein (MFP) (TC 8.A.1) family.</text>
</comment>